<keyword evidence="8" id="KW-1185">Reference proteome</keyword>
<evidence type="ECO:0000313" key="7">
    <source>
        <dbReference type="EMBL" id="WAR17961.1"/>
    </source>
</evidence>
<dbReference type="InterPro" id="IPR036420">
    <property type="entry name" value="BRCT_dom_sf"/>
</dbReference>
<feature type="compositionally biased region" description="Basic and acidic residues" evidence="5">
    <location>
        <begin position="292"/>
        <end position="303"/>
    </location>
</feature>
<dbReference type="Pfam" id="PF25361">
    <property type="entry name" value="AAA_lid_RFC1"/>
    <property type="match status" value="1"/>
</dbReference>
<dbReference type="SMART" id="SM00292">
    <property type="entry name" value="BRCT"/>
    <property type="match status" value="1"/>
</dbReference>
<feature type="region of interest" description="Disordered" evidence="5">
    <location>
        <begin position="272"/>
        <end position="411"/>
    </location>
</feature>
<feature type="domain" description="BRCT" evidence="6">
    <location>
        <begin position="435"/>
        <end position="509"/>
    </location>
</feature>
<dbReference type="SUPFAM" id="SSF52113">
    <property type="entry name" value="BRCT domain"/>
    <property type="match status" value="1"/>
</dbReference>
<organism evidence="7 8">
    <name type="scientific">Mya arenaria</name>
    <name type="common">Soft-shell clam</name>
    <dbReference type="NCBI Taxonomy" id="6604"/>
    <lineage>
        <taxon>Eukaryota</taxon>
        <taxon>Metazoa</taxon>
        <taxon>Spiralia</taxon>
        <taxon>Lophotrochozoa</taxon>
        <taxon>Mollusca</taxon>
        <taxon>Bivalvia</taxon>
        <taxon>Autobranchia</taxon>
        <taxon>Heteroconchia</taxon>
        <taxon>Euheterodonta</taxon>
        <taxon>Imparidentia</taxon>
        <taxon>Neoheterodontei</taxon>
        <taxon>Myida</taxon>
        <taxon>Myoidea</taxon>
        <taxon>Myidae</taxon>
        <taxon>Mya</taxon>
    </lineage>
</organism>
<evidence type="ECO:0000259" key="6">
    <source>
        <dbReference type="PROSITE" id="PS50172"/>
    </source>
</evidence>
<feature type="compositionally biased region" description="Basic and acidic residues" evidence="5">
    <location>
        <begin position="329"/>
        <end position="343"/>
    </location>
</feature>
<feature type="compositionally biased region" description="Acidic residues" evidence="5">
    <location>
        <begin position="810"/>
        <end position="827"/>
    </location>
</feature>
<dbReference type="SUPFAM" id="SSF52540">
    <property type="entry name" value="P-loop containing nucleoside triphosphate hydrolases"/>
    <property type="match status" value="1"/>
</dbReference>
<evidence type="ECO:0000256" key="3">
    <source>
        <dbReference type="ARBA" id="ARBA00022741"/>
    </source>
</evidence>
<feature type="compositionally biased region" description="Basic and acidic residues" evidence="5">
    <location>
        <begin position="200"/>
        <end position="214"/>
    </location>
</feature>
<dbReference type="Pfam" id="PF00533">
    <property type="entry name" value="BRCT"/>
    <property type="match status" value="1"/>
</dbReference>
<dbReference type="Proteomes" id="UP001164746">
    <property type="component" value="Chromosome 10"/>
</dbReference>
<dbReference type="Gene3D" id="3.40.50.10190">
    <property type="entry name" value="BRCT domain"/>
    <property type="match status" value="1"/>
</dbReference>
<dbReference type="InterPro" id="IPR013725">
    <property type="entry name" value="DNA_replication_fac_RFC1_C"/>
</dbReference>
<accession>A0ABY7FAZ0</accession>
<feature type="compositionally biased region" description="Basic and acidic residues" evidence="5">
    <location>
        <begin position="30"/>
        <end position="83"/>
    </location>
</feature>
<dbReference type="EMBL" id="CP111021">
    <property type="protein sequence ID" value="WAR17961.1"/>
    <property type="molecule type" value="Genomic_DNA"/>
</dbReference>
<dbReference type="InterPro" id="IPR001357">
    <property type="entry name" value="BRCT_dom"/>
</dbReference>
<feature type="region of interest" description="Disordered" evidence="5">
    <location>
        <begin position="786"/>
        <end position="858"/>
    </location>
</feature>
<evidence type="ECO:0000256" key="5">
    <source>
        <dbReference type="SAM" id="MobiDB-lite"/>
    </source>
</evidence>
<evidence type="ECO:0000256" key="4">
    <source>
        <dbReference type="ARBA" id="ARBA00022840"/>
    </source>
</evidence>
<sequence length="858" mass="95399">MVNNYDIRNFFGAKPVKRSDSSAKPSADLTKIKNGKDKQKPIETIDLTDHRDENANKKVEKPEKQIKKAKTNTDKCNSKDGHKKEKHKTKVKDVSFEDEEVIVVDDDKSKAKPKAKGRDKSSDSKKSKDRSTKRKLDSSTSEKDEVDGEALAKKTSRKKRKIEDSDDEDFVTEKKLESDEDEDDDEVVVRNGQSPQKTPGKTDHNGKKDGKPESQKQTVLAADFFGSSSVHRVERKTVPATKVAEDDFEMHSDDEFERTLELLDEDALTAVKVSREDSGDKPSLSSKLASRAKQEAGLPDKKSTILVPDTPELKKPSPKKSKMEFVMNRSERKSETSPKKPDQTKSALAHSDDGSHSKKTSPKTTPDKAQTAVGSLSKKTPQKTSQHKTSPAKADGSKVSPAKPDDGFTPNRAGYRAYLNRAGPQSLGAKEIPEGAENCLEGLTFVITGVLESFERDEAKTAVERYGGKVTGNVSKKTDYVVAGRDPGQSKMTKELVNLIKNTRIPIITMCNDRNHQKMRTLANYTFDLRFQRPRVEQIKGAVMSIAFKEGLTIPPPAVNEIILAANQDMRQVLHNLSMWTAADKAVTYDQVKLDSKQAHKDIKLGPFDVCRKVFVGGEETRNMTINDKADLFFHDYNIAPLFVQENYIHAMYASVIPGEYMRGNIGQMISFPSWLGKNSTTGKNDRILQELRTHMRLQISGDKRALNLDYLPFMRYSLTEPLVSREAEGVPDVIHMMDEYDIIKDDFDNILDVTKWPNSSDPLSKLSSKTKAAFTRQYNKEVHMTPYSTGAVAKKKRGGGGGDLPDPLGEGEEGGGPEEEEEEEGQDGTKGECKDRDKGERQGSCEGERGTEGKGQG</sequence>
<name>A0ABY7FAZ0_MYAAR</name>
<dbReference type="InterPro" id="IPR047854">
    <property type="entry name" value="RFC_lid"/>
</dbReference>
<dbReference type="CDD" id="cd18140">
    <property type="entry name" value="HLD_clamp_RFC"/>
    <property type="match status" value="1"/>
</dbReference>
<dbReference type="PANTHER" id="PTHR23389">
    <property type="entry name" value="CHROMOSOME TRANSMISSION FIDELITY FACTOR 18"/>
    <property type="match status" value="1"/>
</dbReference>
<feature type="compositionally biased region" description="Polar residues" evidence="5">
    <location>
        <begin position="372"/>
        <end position="389"/>
    </location>
</feature>
<dbReference type="PROSITE" id="PS50172">
    <property type="entry name" value="BRCT"/>
    <property type="match status" value="1"/>
</dbReference>
<dbReference type="Gene3D" id="1.20.272.10">
    <property type="match status" value="1"/>
</dbReference>
<feature type="compositionally biased region" description="Basic and acidic residues" evidence="5">
    <location>
        <begin position="105"/>
        <end position="143"/>
    </location>
</feature>
<dbReference type="SUPFAM" id="SSF48019">
    <property type="entry name" value="post-AAA+ oligomerization domain-like"/>
    <property type="match status" value="1"/>
</dbReference>
<reference evidence="7" key="1">
    <citation type="submission" date="2022-11" db="EMBL/GenBank/DDBJ databases">
        <title>Centuries of genome instability and evolution in soft-shell clam transmissible cancer (bioRxiv).</title>
        <authorList>
            <person name="Hart S.F.M."/>
            <person name="Yonemitsu M.A."/>
            <person name="Giersch R.M."/>
            <person name="Beal B.F."/>
            <person name="Arriagada G."/>
            <person name="Davis B.W."/>
            <person name="Ostrander E.A."/>
            <person name="Goff S.P."/>
            <person name="Metzger M.J."/>
        </authorList>
    </citation>
    <scope>NUCLEOTIDE SEQUENCE</scope>
    <source>
        <strain evidence="7">MELC-2E11</strain>
        <tissue evidence="7">Siphon/mantle</tissue>
    </source>
</reference>
<protein>
    <submittedName>
        <fullName evidence="7">RFC1-like protein</fullName>
    </submittedName>
</protein>
<comment type="similarity">
    <text evidence="1">Belongs to the activator 1 large subunit family.</text>
</comment>
<evidence type="ECO:0000313" key="8">
    <source>
        <dbReference type="Proteomes" id="UP001164746"/>
    </source>
</evidence>
<gene>
    <name evidence="7" type="ORF">MAR_032555</name>
</gene>
<feature type="region of interest" description="Disordered" evidence="5">
    <location>
        <begin position="1"/>
        <end position="217"/>
    </location>
</feature>
<keyword evidence="2" id="KW-0235">DNA replication</keyword>
<proteinExistence type="inferred from homology"/>
<keyword evidence="4" id="KW-0067">ATP-binding</keyword>
<evidence type="ECO:0000256" key="2">
    <source>
        <dbReference type="ARBA" id="ARBA00022705"/>
    </source>
</evidence>
<dbReference type="PANTHER" id="PTHR23389:SF6">
    <property type="entry name" value="REPLICATION FACTOR C SUBUNIT 1"/>
    <property type="match status" value="1"/>
</dbReference>
<dbReference type="InterPro" id="IPR008921">
    <property type="entry name" value="DNA_pol3_clamp-load_cplx_C"/>
</dbReference>
<dbReference type="Gene3D" id="1.10.8.60">
    <property type="match status" value="1"/>
</dbReference>
<evidence type="ECO:0000256" key="1">
    <source>
        <dbReference type="ARBA" id="ARBA00006116"/>
    </source>
</evidence>
<dbReference type="Pfam" id="PF08519">
    <property type="entry name" value="RFC1"/>
    <property type="match status" value="1"/>
</dbReference>
<keyword evidence="3" id="KW-0547">Nucleotide-binding</keyword>
<feature type="compositionally biased region" description="Basic and acidic residues" evidence="5">
    <location>
        <begin position="828"/>
        <end position="858"/>
    </location>
</feature>
<dbReference type="InterPro" id="IPR027417">
    <property type="entry name" value="P-loop_NTPase"/>
</dbReference>